<dbReference type="EMBL" id="CP026513">
    <property type="protein sequence ID" value="AZP36273.1"/>
    <property type="molecule type" value="Genomic_DNA"/>
</dbReference>
<protein>
    <submittedName>
        <fullName evidence="5">Peptide chain release factor 2</fullName>
    </submittedName>
</protein>
<dbReference type="Proteomes" id="UP000274458">
    <property type="component" value="Chromosome"/>
</dbReference>
<organism evidence="5 6">
    <name type="scientific">Candidatus Annandia adelgestsuga</name>
    <dbReference type="NCBI Taxonomy" id="1302411"/>
    <lineage>
        <taxon>Bacteria</taxon>
        <taxon>Pseudomonadati</taxon>
        <taxon>Pseudomonadota</taxon>
        <taxon>Gammaproteobacteria</taxon>
        <taxon>Enterobacterales</taxon>
        <taxon>Enterobacteriaceae</taxon>
        <taxon>Candidatus Annandia</taxon>
    </lineage>
</organism>
<dbReference type="GO" id="GO:0003747">
    <property type="term" value="F:translation release factor activity"/>
    <property type="evidence" value="ECO:0007669"/>
    <property type="project" value="InterPro"/>
</dbReference>
<gene>
    <name evidence="5" type="primary">prfB</name>
    <name evidence="5" type="ORF">C3B56_00164</name>
</gene>
<keyword evidence="2" id="KW-0488">Methylation</keyword>
<feature type="domain" description="Peptide chain release factor" evidence="4">
    <location>
        <begin position="91"/>
        <end position="195"/>
    </location>
</feature>
<dbReference type="SUPFAM" id="SSF75620">
    <property type="entry name" value="Release factor"/>
    <property type="match status" value="1"/>
</dbReference>
<dbReference type="GO" id="GO:0005737">
    <property type="term" value="C:cytoplasm"/>
    <property type="evidence" value="ECO:0007669"/>
    <property type="project" value="UniProtKB-ARBA"/>
</dbReference>
<name>A0A3S9J7K4_9ENTR</name>
<dbReference type="Pfam" id="PF00472">
    <property type="entry name" value="RF-1"/>
    <property type="match status" value="1"/>
</dbReference>
<dbReference type="Gene3D" id="3.30.70.1660">
    <property type="match status" value="1"/>
</dbReference>
<dbReference type="RefSeq" id="WP_126071539.1">
    <property type="nucleotide sequence ID" value="NZ_CP026513.1"/>
</dbReference>
<keyword evidence="3" id="KW-1133">Transmembrane helix</keyword>
<dbReference type="Gene3D" id="3.30.160.20">
    <property type="match status" value="1"/>
</dbReference>
<accession>A0A3S9J7K4</accession>
<dbReference type="PANTHER" id="PTHR43116:SF3">
    <property type="entry name" value="CLASS I PEPTIDE CHAIN RELEASE FACTOR"/>
    <property type="match status" value="1"/>
</dbReference>
<evidence type="ECO:0000256" key="1">
    <source>
        <dbReference type="ARBA" id="ARBA00010835"/>
    </source>
</evidence>
<keyword evidence="3" id="KW-0472">Membrane</keyword>
<dbReference type="InterPro" id="IPR000352">
    <property type="entry name" value="Pep_chain_release_fac_I"/>
</dbReference>
<dbReference type="Pfam" id="PF03462">
    <property type="entry name" value="PCRF"/>
    <property type="match status" value="1"/>
</dbReference>
<dbReference type="SMART" id="SM00937">
    <property type="entry name" value="PCRF"/>
    <property type="match status" value="1"/>
</dbReference>
<dbReference type="InterPro" id="IPR045853">
    <property type="entry name" value="Pep_chain_release_fac_I_sf"/>
</dbReference>
<feature type="transmembrane region" description="Helical" evidence="3">
    <location>
        <begin position="82"/>
        <end position="103"/>
    </location>
</feature>
<evidence type="ECO:0000256" key="3">
    <source>
        <dbReference type="SAM" id="Phobius"/>
    </source>
</evidence>
<evidence type="ECO:0000256" key="2">
    <source>
        <dbReference type="ARBA" id="ARBA00022481"/>
    </source>
</evidence>
<dbReference type="KEGG" id="aade:C3B56_00164"/>
<keyword evidence="6" id="KW-1185">Reference proteome</keyword>
<proteinExistence type="inferred from homology"/>
<evidence type="ECO:0000313" key="5">
    <source>
        <dbReference type="EMBL" id="AZP36273.1"/>
    </source>
</evidence>
<evidence type="ECO:0000313" key="6">
    <source>
        <dbReference type="Proteomes" id="UP000274458"/>
    </source>
</evidence>
<comment type="similarity">
    <text evidence="1">Belongs to the prokaryotic/mitochondrial release factor family.</text>
</comment>
<dbReference type="OrthoDB" id="9806673at2"/>
<dbReference type="InterPro" id="IPR005139">
    <property type="entry name" value="PCRF"/>
</dbReference>
<evidence type="ECO:0000259" key="4">
    <source>
        <dbReference type="SMART" id="SM00937"/>
    </source>
</evidence>
<dbReference type="PANTHER" id="PTHR43116">
    <property type="entry name" value="PEPTIDE CHAIN RELEASE FACTOR 2"/>
    <property type="match status" value="1"/>
</dbReference>
<keyword evidence="3" id="KW-0812">Transmembrane</keyword>
<dbReference type="AlphaFoldDB" id="A0A3S9J7K4"/>
<sequence length="367" mass="44107">MLKNYYKKKKNKNFINYYKIIKFFYNYKIKFKFINNINNILYNINITKKWKKSYNVKLNKKKNNFIIKNINNLYLYIIKLKYLLKIFIINNIIIYYNKILFLINKILLQLEKLELNCIFIKKNDKYNCYLDLHYGIGGKDSKDWTSILMKMYLKWSLNKGFKINILKISFGNIIGIKSATIYIKGKYAFGWLKNEIGIHRLVRKSPFDINKKRHTSFSIIYIYPEINIKKNIKIKIKDLKIDLYKSSGSGGQHINKTKSAVRITHIPTNTVTQCQNYKSQHINKNIAIKQIVSKLYKIYFYKKKIKNKNYKLNICWKNKIRSYILDNSLIKDFRTGIEKYNIKSILDINILNFFLKSNLKNKENKEI</sequence>
<reference evidence="5 6" key="1">
    <citation type="journal article" date="2018" name="Genome Biol. Evol.">
        <title>Partnering With a Pest: Genomes of Hemlock Woolly Adelgid Symbionts Reveal Atypical Nutritional Provisioning Patterns in Dual-Obligate Bacteria.</title>
        <authorList>
            <person name="Weglarz K.M."/>
            <person name="Havill N.P."/>
            <person name="Burke G.R."/>
            <person name="von Dohlen C.D."/>
        </authorList>
    </citation>
    <scope>NUCLEOTIDE SEQUENCE [LARGE SCALE GENOMIC DNA]</scope>
    <source>
        <strain evidence="5">ENA</strain>
    </source>
</reference>